<dbReference type="Proteomes" id="UP000239990">
    <property type="component" value="Unassembled WGS sequence"/>
</dbReference>
<organism evidence="7 8">
    <name type="scientific">Achromobacter spanius</name>
    <dbReference type="NCBI Taxonomy" id="217203"/>
    <lineage>
        <taxon>Bacteria</taxon>
        <taxon>Pseudomonadati</taxon>
        <taxon>Pseudomonadota</taxon>
        <taxon>Betaproteobacteria</taxon>
        <taxon>Burkholderiales</taxon>
        <taxon>Alcaligenaceae</taxon>
        <taxon>Achromobacter</taxon>
    </lineage>
</organism>
<keyword evidence="3" id="KW-0813">Transport</keyword>
<comment type="similarity">
    <text evidence="2">Belongs to the bacterial secretin family.</text>
</comment>
<dbReference type="Gene3D" id="3.55.50.30">
    <property type="match status" value="1"/>
</dbReference>
<dbReference type="InterPro" id="IPR005644">
    <property type="entry name" value="NolW-like"/>
</dbReference>
<keyword evidence="1" id="KW-0732">Signal</keyword>
<name>A0A2S5GT17_9BURK</name>
<dbReference type="GO" id="GO:0015627">
    <property type="term" value="C:type II protein secretion system complex"/>
    <property type="evidence" value="ECO:0007669"/>
    <property type="project" value="TreeGrafter"/>
</dbReference>
<dbReference type="Pfam" id="PF00263">
    <property type="entry name" value="Secretin"/>
    <property type="match status" value="1"/>
</dbReference>
<dbReference type="InterPro" id="IPR050810">
    <property type="entry name" value="Bact_Secretion_Sys_Channel"/>
</dbReference>
<comment type="caution">
    <text evidence="7">The sequence shown here is derived from an EMBL/GenBank/DDBJ whole genome shotgun (WGS) entry which is preliminary data.</text>
</comment>
<evidence type="ECO:0000313" key="8">
    <source>
        <dbReference type="Proteomes" id="UP000239990"/>
    </source>
</evidence>
<dbReference type="AlphaFoldDB" id="A0A2S5GT17"/>
<comment type="subcellular location">
    <subcellularLocation>
        <location evidence="3">Cell outer membrane</location>
    </subcellularLocation>
</comment>
<dbReference type="GO" id="GO:0009279">
    <property type="term" value="C:cell outer membrane"/>
    <property type="evidence" value="ECO:0007669"/>
    <property type="project" value="UniProtKB-SubCell"/>
</dbReference>
<gene>
    <name evidence="7" type="ORF">C4E15_11225</name>
</gene>
<evidence type="ECO:0000259" key="5">
    <source>
        <dbReference type="Pfam" id="PF00263"/>
    </source>
</evidence>
<dbReference type="Gene3D" id="3.30.1370.120">
    <property type="match status" value="1"/>
</dbReference>
<dbReference type="Pfam" id="PF03958">
    <property type="entry name" value="Secretin_N"/>
    <property type="match status" value="1"/>
</dbReference>
<reference evidence="7 8" key="1">
    <citation type="submission" date="2018-02" db="EMBL/GenBank/DDBJ databases">
        <title>Draft Genome of Achromobacter spanius stain 6.</title>
        <authorList>
            <person name="Gunasekera T.S."/>
            <person name="Radwan O."/>
            <person name="Ruiz O.N."/>
        </authorList>
    </citation>
    <scope>NUCLEOTIDE SEQUENCE [LARGE SCALE GENOMIC DNA]</scope>
    <source>
        <strain evidence="7 8">6</strain>
    </source>
</reference>
<evidence type="ECO:0000259" key="6">
    <source>
        <dbReference type="Pfam" id="PF03958"/>
    </source>
</evidence>
<dbReference type="PANTHER" id="PTHR30332">
    <property type="entry name" value="PROBABLE GENERAL SECRETION PATHWAY PROTEIN D"/>
    <property type="match status" value="1"/>
</dbReference>
<sequence>MVRHRAPHRGAGASRGNLSDLPALRYGRRGAAGRQRDAALPPKGAGSETRRAVGPAGQGTACGPGAAGAMSMALIETKKFFWEWQDIMIAKPVVIAAFFTLLLGGCAAPESLKRALGGDAPTTAERLAAGRAKLDKNPNDIEAGKDVARDGVTLTREILQRVRVKMDAGDDEAALQDVLELLTINPGNMRAQQLKTQLEQRVHLNAELAEAVRLQFDHPREALYKVNRILQEQPGFPSAEALRAQLQRRDVGRQSVKPRLADALRKPVTLNFKAQPIVQILDTISLAAGVDFVLDPDVQTTMPASIMARQTTAEDAINLLLRTNQLEKKVLDAHTLLIYPSRPDKDKEYRELMVRVFYLNHADATHVLAALRQISAPKNVHLDERANAVLVRDTPEVMAVVERVVAALDIAQSEVTMDVQVLEVNASDELEVGVDYPSDLRFSVLPQGENGRITVGDLLGLNQGKIGVTSRNDLSAALNLLQKRGKTKVLANPKIRVRNMEKASIKIGEKVPVVTTTNANGVVTESVNYQDVGLILQVEPRISLSNEVSVRVSMEVSNLKGEVKTAGGGVVYPMSTRNAETVMTARDGETQVLAGLVNQQQTRSSSGVPGLSVMGWLGSLFGGQKKTDQNTEIVLLLTPHIERSMALPSAADSYFPSGTESRVTVMPMTTQAPAAPEAAATGGDAPALDAVLAKPPF</sequence>
<dbReference type="PANTHER" id="PTHR30332:SF17">
    <property type="entry name" value="TYPE IV PILIATION SYSTEM PROTEIN DR_0774-RELATED"/>
    <property type="match status" value="1"/>
</dbReference>
<dbReference type="InterPro" id="IPR004846">
    <property type="entry name" value="T2SS/T3SS_dom"/>
</dbReference>
<accession>A0A2S5GT17</accession>
<dbReference type="InterPro" id="IPR038591">
    <property type="entry name" value="NolW-like_sf"/>
</dbReference>
<dbReference type="GO" id="GO:0009306">
    <property type="term" value="P:protein secretion"/>
    <property type="evidence" value="ECO:0007669"/>
    <property type="project" value="InterPro"/>
</dbReference>
<proteinExistence type="inferred from homology"/>
<feature type="region of interest" description="Disordered" evidence="4">
    <location>
        <begin position="1"/>
        <end position="58"/>
    </location>
</feature>
<evidence type="ECO:0000256" key="4">
    <source>
        <dbReference type="SAM" id="MobiDB-lite"/>
    </source>
</evidence>
<evidence type="ECO:0000313" key="7">
    <source>
        <dbReference type="EMBL" id="PPA76232.1"/>
    </source>
</evidence>
<evidence type="ECO:0000256" key="2">
    <source>
        <dbReference type="RuleBase" id="RU004003"/>
    </source>
</evidence>
<dbReference type="EMBL" id="PREU01000004">
    <property type="protein sequence ID" value="PPA76232.1"/>
    <property type="molecule type" value="Genomic_DNA"/>
</dbReference>
<feature type="domain" description="Type II/III secretion system secretin-like" evidence="5">
    <location>
        <begin position="481"/>
        <end position="641"/>
    </location>
</feature>
<evidence type="ECO:0000256" key="3">
    <source>
        <dbReference type="RuleBase" id="RU004004"/>
    </source>
</evidence>
<protein>
    <submittedName>
        <fullName evidence="7">Secretin</fullName>
    </submittedName>
</protein>
<evidence type="ECO:0000256" key="1">
    <source>
        <dbReference type="ARBA" id="ARBA00022729"/>
    </source>
</evidence>
<dbReference type="OrthoDB" id="9775455at2"/>
<feature type="domain" description="NolW-like" evidence="6">
    <location>
        <begin position="354"/>
        <end position="413"/>
    </location>
</feature>